<dbReference type="Pfam" id="PF00586">
    <property type="entry name" value="AIRS"/>
    <property type="match status" value="1"/>
</dbReference>
<gene>
    <name evidence="5" type="ORF">H9757_04160</name>
</gene>
<dbReference type="SUPFAM" id="SSF56042">
    <property type="entry name" value="PurM C-terminal domain-like"/>
    <property type="match status" value="1"/>
</dbReference>
<feature type="compositionally biased region" description="Polar residues" evidence="2">
    <location>
        <begin position="1"/>
        <end position="11"/>
    </location>
</feature>
<accession>A0A9D2NUM7</accession>
<dbReference type="Gene3D" id="3.90.650.10">
    <property type="entry name" value="PurM-like C-terminal domain"/>
    <property type="match status" value="1"/>
</dbReference>
<dbReference type="EMBL" id="DWWK01000050">
    <property type="protein sequence ID" value="HJC38242.1"/>
    <property type="molecule type" value="Genomic_DNA"/>
</dbReference>
<dbReference type="Gene3D" id="3.30.1330.10">
    <property type="entry name" value="PurM-like, N-terminal domain"/>
    <property type="match status" value="1"/>
</dbReference>
<dbReference type="InterPro" id="IPR036676">
    <property type="entry name" value="PurM-like_C_sf"/>
</dbReference>
<comment type="caution">
    <text evidence="5">The sequence shown here is derived from an EMBL/GenBank/DDBJ whole genome shotgun (WGS) entry which is preliminary data.</text>
</comment>
<name>A0A9D2NUM7_9FIRM</name>
<organism evidence="5 6">
    <name type="scientific">Candidatus Mediterraneibacter faecigallinarum</name>
    <dbReference type="NCBI Taxonomy" id="2838669"/>
    <lineage>
        <taxon>Bacteria</taxon>
        <taxon>Bacillati</taxon>
        <taxon>Bacillota</taxon>
        <taxon>Clostridia</taxon>
        <taxon>Lachnospirales</taxon>
        <taxon>Lachnospiraceae</taxon>
        <taxon>Mediterraneibacter</taxon>
    </lineage>
</organism>
<proteinExistence type="inferred from homology"/>
<feature type="domain" description="PurM-like C-terminal" evidence="4">
    <location>
        <begin position="150"/>
        <end position="306"/>
    </location>
</feature>
<evidence type="ECO:0000256" key="2">
    <source>
        <dbReference type="SAM" id="MobiDB-lite"/>
    </source>
</evidence>
<dbReference type="GO" id="GO:0051604">
    <property type="term" value="P:protein maturation"/>
    <property type="evidence" value="ECO:0007669"/>
    <property type="project" value="TreeGrafter"/>
</dbReference>
<reference evidence="5" key="2">
    <citation type="submission" date="2021-04" db="EMBL/GenBank/DDBJ databases">
        <authorList>
            <person name="Gilroy R."/>
        </authorList>
    </citation>
    <scope>NUCLEOTIDE SEQUENCE</scope>
    <source>
        <strain evidence="5">ChiGjej1B1-1692</strain>
    </source>
</reference>
<dbReference type="InterPro" id="IPR010918">
    <property type="entry name" value="PurM-like_C_dom"/>
</dbReference>
<feature type="domain" description="PurM-like N-terminal" evidence="3">
    <location>
        <begin position="60"/>
        <end position="139"/>
    </location>
</feature>
<dbReference type="Pfam" id="PF02769">
    <property type="entry name" value="AIRS_C"/>
    <property type="match status" value="1"/>
</dbReference>
<protein>
    <submittedName>
        <fullName evidence="5">Hydrogenase expression/formation protein HypE</fullName>
    </submittedName>
</protein>
<dbReference type="PANTHER" id="PTHR30303">
    <property type="entry name" value="HYDROGENASE ISOENZYMES FORMATION PROTEIN HYPE"/>
    <property type="match status" value="1"/>
</dbReference>
<dbReference type="AlphaFoldDB" id="A0A9D2NUM7"/>
<evidence type="ECO:0000256" key="1">
    <source>
        <dbReference type="ARBA" id="ARBA00006243"/>
    </source>
</evidence>
<evidence type="ECO:0000313" key="6">
    <source>
        <dbReference type="Proteomes" id="UP000823894"/>
    </source>
</evidence>
<sequence>MKPGNLSQTAWRRSVGKQFHDQKSETVSGLSREGRYSSLAMPSGGYAVWADAVKEGNSGRTAYYAVLEAAGNVAAGGAVPSAVSAQILLSPEAEEEELRELTAGIRAACDEICLKASCIQGEVSYAVRRSTAAVTVTGAAEHAPEEQVHPGQEILLCGCTGLEGTLRILDEAEHELRSRFVPSFLAGAKAARSELVLPQTLAGALELRSPGGERLVTAARQIGSGGILAALWDLAEAAKIGLEVDMSLMTLRQETVEICEFFQLNPYQMTSAGSFLLAVDHAEEVIAVLEGAGARAGRLGVAKAQKARVITSGEEVRYLDRPAPDELMRWQGTRPV</sequence>
<feature type="region of interest" description="Disordered" evidence="2">
    <location>
        <begin position="1"/>
        <end position="31"/>
    </location>
</feature>
<evidence type="ECO:0000259" key="4">
    <source>
        <dbReference type="Pfam" id="PF02769"/>
    </source>
</evidence>
<dbReference type="SUPFAM" id="SSF55326">
    <property type="entry name" value="PurM N-terminal domain-like"/>
    <property type="match status" value="1"/>
</dbReference>
<dbReference type="InterPro" id="IPR011854">
    <property type="entry name" value="HypE"/>
</dbReference>
<evidence type="ECO:0000259" key="3">
    <source>
        <dbReference type="Pfam" id="PF00586"/>
    </source>
</evidence>
<dbReference type="InterPro" id="IPR036921">
    <property type="entry name" value="PurM-like_N_sf"/>
</dbReference>
<comment type="similarity">
    <text evidence="1">Belongs to the HypE family.</text>
</comment>
<dbReference type="PANTHER" id="PTHR30303:SF4">
    <property type="entry name" value="HYDROGENASE EXPRESSION_FORMATION PROTEIN HYPE"/>
    <property type="match status" value="1"/>
</dbReference>
<dbReference type="InterPro" id="IPR016188">
    <property type="entry name" value="PurM-like_N"/>
</dbReference>
<evidence type="ECO:0000313" key="5">
    <source>
        <dbReference type="EMBL" id="HJC38242.1"/>
    </source>
</evidence>
<reference evidence="5" key="1">
    <citation type="journal article" date="2021" name="PeerJ">
        <title>Extensive microbial diversity within the chicken gut microbiome revealed by metagenomics and culture.</title>
        <authorList>
            <person name="Gilroy R."/>
            <person name="Ravi A."/>
            <person name="Getino M."/>
            <person name="Pursley I."/>
            <person name="Horton D.L."/>
            <person name="Alikhan N.F."/>
            <person name="Baker D."/>
            <person name="Gharbi K."/>
            <person name="Hall N."/>
            <person name="Watson M."/>
            <person name="Adriaenssens E.M."/>
            <person name="Foster-Nyarko E."/>
            <person name="Jarju S."/>
            <person name="Secka A."/>
            <person name="Antonio M."/>
            <person name="Oren A."/>
            <person name="Chaudhuri R.R."/>
            <person name="La Ragione R."/>
            <person name="Hildebrand F."/>
            <person name="Pallen M.J."/>
        </authorList>
    </citation>
    <scope>NUCLEOTIDE SEQUENCE</scope>
    <source>
        <strain evidence="5">ChiGjej1B1-1692</strain>
    </source>
</reference>
<dbReference type="Proteomes" id="UP000823894">
    <property type="component" value="Unassembled WGS sequence"/>
</dbReference>